<proteinExistence type="predicted"/>
<feature type="signal peptide" evidence="1">
    <location>
        <begin position="1"/>
        <end position="23"/>
    </location>
</feature>
<dbReference type="Proteomes" id="UP000320913">
    <property type="component" value="Unassembled WGS sequence"/>
</dbReference>
<protein>
    <submittedName>
        <fullName evidence="2">Uncharacterized protein</fullName>
    </submittedName>
</protein>
<evidence type="ECO:0000256" key="1">
    <source>
        <dbReference type="SAM" id="SignalP"/>
    </source>
</evidence>
<dbReference type="AlphaFoldDB" id="A0A538TCA6"/>
<reference evidence="2 3" key="1">
    <citation type="journal article" date="2019" name="Nat. Microbiol.">
        <title>Mediterranean grassland soil C-N compound turnover is dependent on rainfall and depth, and is mediated by genomically divergent microorganisms.</title>
        <authorList>
            <person name="Diamond S."/>
            <person name="Andeer P.F."/>
            <person name="Li Z."/>
            <person name="Crits-Christoph A."/>
            <person name="Burstein D."/>
            <person name="Anantharaman K."/>
            <person name="Lane K.R."/>
            <person name="Thomas B.C."/>
            <person name="Pan C."/>
            <person name="Northen T.R."/>
            <person name="Banfield J.F."/>
        </authorList>
    </citation>
    <scope>NUCLEOTIDE SEQUENCE [LARGE SCALE GENOMIC DNA]</scope>
    <source>
        <strain evidence="2">WS_5</strain>
    </source>
</reference>
<evidence type="ECO:0000313" key="2">
    <source>
        <dbReference type="EMBL" id="TMQ61271.1"/>
    </source>
</evidence>
<feature type="chain" id="PRO_5021718119" evidence="1">
    <location>
        <begin position="24"/>
        <end position="237"/>
    </location>
</feature>
<keyword evidence="1" id="KW-0732">Signal</keyword>
<sequence>MRKTLFAMLGLVALGLWALPALAAFSNDPVKDPPPVAEYNPLENRTAFQNRAAGRIGSLSGTVIKQANATTSWFLYPGACSDRFAGTWTPRLTAQADSNNTYSAGTTGPYGLADQSLAEILWHVTDNGVCSPNVNCPPAISGTRSLWCGKFDPNYVSAGHYGYPNLTYQILYIDTGAHAGPTYNLIFDYNFSSEFHYDFIYVVGGGGGAVDPYGNRRAQLSNIVAAGGHIIEFTGSI</sequence>
<accession>A0A538TCA6</accession>
<comment type="caution">
    <text evidence="2">The sequence shown here is derived from an EMBL/GenBank/DDBJ whole genome shotgun (WGS) entry which is preliminary data.</text>
</comment>
<dbReference type="EMBL" id="VBOV01000036">
    <property type="protein sequence ID" value="TMQ61271.1"/>
    <property type="molecule type" value="Genomic_DNA"/>
</dbReference>
<gene>
    <name evidence="2" type="ORF">E6K75_01595</name>
</gene>
<feature type="non-terminal residue" evidence="2">
    <location>
        <position position="237"/>
    </location>
</feature>
<name>A0A538TCA6_UNCEI</name>
<evidence type="ECO:0000313" key="3">
    <source>
        <dbReference type="Proteomes" id="UP000320913"/>
    </source>
</evidence>
<organism evidence="2 3">
    <name type="scientific">Eiseniibacteriota bacterium</name>
    <dbReference type="NCBI Taxonomy" id="2212470"/>
    <lineage>
        <taxon>Bacteria</taxon>
        <taxon>Candidatus Eiseniibacteriota</taxon>
    </lineage>
</organism>